<organism evidence="1 2">
    <name type="scientific">Parnassius apollo</name>
    <name type="common">Apollo butterfly</name>
    <name type="synonym">Papilio apollo</name>
    <dbReference type="NCBI Taxonomy" id="110799"/>
    <lineage>
        <taxon>Eukaryota</taxon>
        <taxon>Metazoa</taxon>
        <taxon>Ecdysozoa</taxon>
        <taxon>Arthropoda</taxon>
        <taxon>Hexapoda</taxon>
        <taxon>Insecta</taxon>
        <taxon>Pterygota</taxon>
        <taxon>Neoptera</taxon>
        <taxon>Endopterygota</taxon>
        <taxon>Lepidoptera</taxon>
        <taxon>Glossata</taxon>
        <taxon>Ditrysia</taxon>
        <taxon>Papilionoidea</taxon>
        <taxon>Papilionidae</taxon>
        <taxon>Parnassiinae</taxon>
        <taxon>Parnassini</taxon>
        <taxon>Parnassius</taxon>
        <taxon>Parnassius</taxon>
    </lineage>
</organism>
<comment type="caution">
    <text evidence="1">The sequence shown here is derived from an EMBL/GenBank/DDBJ whole genome shotgun (WGS) entry which is preliminary data.</text>
</comment>
<keyword evidence="2" id="KW-1185">Reference proteome</keyword>
<sequence>MLVDILGLNQPEPIEVGPAIVDKPEPISIEPTIIDFPLPDGGAVTEAHPAPMMPASVAPSAGAPLVQIILNI</sequence>
<evidence type="ECO:0000313" key="2">
    <source>
        <dbReference type="Proteomes" id="UP000691718"/>
    </source>
</evidence>
<dbReference type="Proteomes" id="UP000691718">
    <property type="component" value="Unassembled WGS sequence"/>
</dbReference>
<dbReference type="EMBL" id="CAJQZP010001207">
    <property type="protein sequence ID" value="CAG5029663.1"/>
    <property type="molecule type" value="Genomic_DNA"/>
</dbReference>
<evidence type="ECO:0000313" key="1">
    <source>
        <dbReference type="EMBL" id="CAG5029663.1"/>
    </source>
</evidence>
<dbReference type="OrthoDB" id="7491799at2759"/>
<protein>
    <submittedName>
        <fullName evidence="1">(apollo) hypothetical protein</fullName>
    </submittedName>
</protein>
<name>A0A8S3XSC8_PARAO</name>
<accession>A0A8S3XSC8</accession>
<proteinExistence type="predicted"/>
<reference evidence="1" key="1">
    <citation type="submission" date="2021-04" db="EMBL/GenBank/DDBJ databases">
        <authorList>
            <person name="Tunstrom K."/>
        </authorList>
    </citation>
    <scope>NUCLEOTIDE SEQUENCE</scope>
</reference>
<dbReference type="AlphaFoldDB" id="A0A8S3XSC8"/>
<gene>
    <name evidence="1" type="ORF">PAPOLLO_LOCUS19290</name>
</gene>